<reference evidence="16 17" key="1">
    <citation type="submission" date="2020-08" db="EMBL/GenBank/DDBJ databases">
        <title>Genomic Encyclopedia of Type Strains, Phase IV (KMG-IV): sequencing the most valuable type-strain genomes for metagenomic binning, comparative biology and taxonomic classification.</title>
        <authorList>
            <person name="Goeker M."/>
        </authorList>
    </citation>
    <scope>NUCLEOTIDE SEQUENCE [LARGE SCALE GENOMIC DNA]</scope>
    <source>
        <strain evidence="16 17">DSM 11590</strain>
    </source>
</reference>
<keyword evidence="8 9" id="KW-0413">Isomerase</keyword>
<dbReference type="NCBIfam" id="TIGR01307">
    <property type="entry name" value="pgm_bpd_ind"/>
    <property type="match status" value="1"/>
</dbReference>
<protein>
    <recommendedName>
        <fullName evidence="9 10">2,3-bisphosphoglycerate-independent phosphoglycerate mutase</fullName>
        <shortName evidence="9">BPG-independent PGAM</shortName>
        <shortName evidence="9">Phosphoglyceromutase</shortName>
        <shortName evidence="9">iPGM</shortName>
        <ecNumber evidence="9 10">5.4.2.12</ecNumber>
    </recommendedName>
</protein>
<dbReference type="Proteomes" id="UP000544872">
    <property type="component" value="Unassembled WGS sequence"/>
</dbReference>
<evidence type="ECO:0000259" key="14">
    <source>
        <dbReference type="Pfam" id="PF01676"/>
    </source>
</evidence>
<feature type="binding site" evidence="9 13">
    <location>
        <position position="444"/>
    </location>
    <ligand>
        <name>Mn(2+)</name>
        <dbReference type="ChEBI" id="CHEBI:29035"/>
        <label>2</label>
    </ligand>
</feature>
<evidence type="ECO:0000256" key="7">
    <source>
        <dbReference type="ARBA" id="ARBA00023211"/>
    </source>
</evidence>
<dbReference type="SUPFAM" id="SSF64158">
    <property type="entry name" value="2,3-Bisphosphoglycerate-independent phosphoglycerate mutase, substrate-binding domain"/>
    <property type="match status" value="1"/>
</dbReference>
<comment type="similarity">
    <text evidence="4 9">Belongs to the BPG-independent phosphoglycerate mutase family.</text>
</comment>
<evidence type="ECO:0000313" key="17">
    <source>
        <dbReference type="Proteomes" id="UP000544872"/>
    </source>
</evidence>
<keyword evidence="5 9" id="KW-0479">Metal-binding</keyword>
<dbReference type="PIRSF" id="PIRSF001492">
    <property type="entry name" value="IPGAM"/>
    <property type="match status" value="1"/>
</dbReference>
<name>A0A7W9ZE86_NOVIT</name>
<feature type="binding site" evidence="9 13">
    <location>
        <position position="407"/>
    </location>
    <ligand>
        <name>Mn(2+)</name>
        <dbReference type="ChEBI" id="CHEBI:29035"/>
        <label>1</label>
    </ligand>
</feature>
<evidence type="ECO:0000256" key="4">
    <source>
        <dbReference type="ARBA" id="ARBA00008819"/>
    </source>
</evidence>
<feature type="binding site" evidence="9 13">
    <location>
        <position position="445"/>
    </location>
    <ligand>
        <name>Mn(2+)</name>
        <dbReference type="ChEBI" id="CHEBI:29035"/>
        <label>2</label>
    </ligand>
</feature>
<dbReference type="InterPro" id="IPR005995">
    <property type="entry name" value="Pgm_bpd_ind"/>
</dbReference>
<keyword evidence="6 9" id="KW-0324">Glycolysis</keyword>
<comment type="function">
    <text evidence="2 9">Catalyzes the interconversion of 2-phosphoglycerate and 3-phosphoglycerate.</text>
</comment>
<keyword evidence="7 9" id="KW-0464">Manganese</keyword>
<feature type="binding site" evidence="9 13">
    <location>
        <position position="403"/>
    </location>
    <ligand>
        <name>Mn(2+)</name>
        <dbReference type="ChEBI" id="CHEBI:29035"/>
        <label>1</label>
    </ligand>
</feature>
<proteinExistence type="inferred from homology"/>
<keyword evidence="17" id="KW-1185">Reference proteome</keyword>
<feature type="binding site" evidence="9 12">
    <location>
        <position position="195"/>
    </location>
    <ligand>
        <name>substrate</name>
    </ligand>
</feature>
<evidence type="ECO:0000256" key="1">
    <source>
        <dbReference type="ARBA" id="ARBA00000370"/>
    </source>
</evidence>
<gene>
    <name evidence="9" type="primary">gpmI</name>
    <name evidence="16" type="ORF">FHS48_001264</name>
</gene>
<organism evidence="16 17">
    <name type="scientific">Novispirillum itersonii</name>
    <name type="common">Aquaspirillum itersonii</name>
    <dbReference type="NCBI Taxonomy" id="189"/>
    <lineage>
        <taxon>Bacteria</taxon>
        <taxon>Pseudomonadati</taxon>
        <taxon>Pseudomonadota</taxon>
        <taxon>Alphaproteobacteria</taxon>
        <taxon>Rhodospirillales</taxon>
        <taxon>Novispirillaceae</taxon>
        <taxon>Novispirillum</taxon>
    </lineage>
</organism>
<dbReference type="InterPro" id="IPR017850">
    <property type="entry name" value="Alkaline_phosphatase_core_sf"/>
</dbReference>
<dbReference type="GO" id="GO:0005829">
    <property type="term" value="C:cytosol"/>
    <property type="evidence" value="ECO:0007669"/>
    <property type="project" value="TreeGrafter"/>
</dbReference>
<feature type="binding site" evidence="9 12">
    <location>
        <position position="336"/>
    </location>
    <ligand>
        <name>substrate</name>
    </ligand>
</feature>
<dbReference type="RefSeq" id="WP_184262452.1">
    <property type="nucleotide sequence ID" value="NZ_JACIIX010000003.1"/>
</dbReference>
<evidence type="ECO:0000256" key="13">
    <source>
        <dbReference type="PIRSR" id="PIRSR001492-3"/>
    </source>
</evidence>
<feature type="binding site" evidence="9 12">
    <location>
        <position position="128"/>
    </location>
    <ligand>
        <name>substrate</name>
    </ligand>
</feature>
<dbReference type="Pfam" id="PF06415">
    <property type="entry name" value="iPGM_N"/>
    <property type="match status" value="1"/>
</dbReference>
<dbReference type="Gene3D" id="3.40.720.10">
    <property type="entry name" value="Alkaline Phosphatase, subunit A"/>
    <property type="match status" value="1"/>
</dbReference>
<evidence type="ECO:0000256" key="10">
    <source>
        <dbReference type="NCBIfam" id="TIGR01307"/>
    </source>
</evidence>
<comment type="catalytic activity">
    <reaction evidence="1 9">
        <text>(2R)-2-phosphoglycerate = (2R)-3-phosphoglycerate</text>
        <dbReference type="Rhea" id="RHEA:15901"/>
        <dbReference type="ChEBI" id="CHEBI:58272"/>
        <dbReference type="ChEBI" id="CHEBI:58289"/>
        <dbReference type="EC" id="5.4.2.12"/>
    </reaction>
</comment>
<dbReference type="EMBL" id="JACIIX010000003">
    <property type="protein sequence ID" value="MBB6209856.1"/>
    <property type="molecule type" value="Genomic_DNA"/>
</dbReference>
<evidence type="ECO:0000256" key="5">
    <source>
        <dbReference type="ARBA" id="ARBA00022723"/>
    </source>
</evidence>
<dbReference type="InterPro" id="IPR036646">
    <property type="entry name" value="PGAM_B_sf"/>
</dbReference>
<evidence type="ECO:0000256" key="6">
    <source>
        <dbReference type="ARBA" id="ARBA00023152"/>
    </source>
</evidence>
<dbReference type="PANTHER" id="PTHR31637:SF0">
    <property type="entry name" value="2,3-BISPHOSPHOGLYCERATE-INDEPENDENT PHOSPHOGLYCERATE MUTASE"/>
    <property type="match status" value="1"/>
</dbReference>
<evidence type="ECO:0000256" key="2">
    <source>
        <dbReference type="ARBA" id="ARBA00002315"/>
    </source>
</evidence>
<feature type="active site" description="Phosphoserine intermediate" evidence="9 11">
    <location>
        <position position="67"/>
    </location>
</feature>
<feature type="binding site" evidence="9 13">
    <location>
        <position position="67"/>
    </location>
    <ligand>
        <name>Mn(2+)</name>
        <dbReference type="ChEBI" id="CHEBI:29035"/>
        <label>2</label>
    </ligand>
</feature>
<feature type="binding site" evidence="9 13">
    <location>
        <position position="17"/>
    </location>
    <ligand>
        <name>Mn(2+)</name>
        <dbReference type="ChEBI" id="CHEBI:29035"/>
        <label>2</label>
    </ligand>
</feature>
<dbReference type="GO" id="GO:0006096">
    <property type="term" value="P:glycolytic process"/>
    <property type="evidence" value="ECO:0007669"/>
    <property type="project" value="UniProtKB-UniRule"/>
</dbReference>
<feature type="binding site" evidence="9 13">
    <location>
        <position position="463"/>
    </location>
    <ligand>
        <name>Mn(2+)</name>
        <dbReference type="ChEBI" id="CHEBI:29035"/>
        <label>1</label>
    </ligand>
</feature>
<dbReference type="AlphaFoldDB" id="A0A7W9ZE86"/>
<dbReference type="InterPro" id="IPR006124">
    <property type="entry name" value="Metalloenzyme"/>
</dbReference>
<evidence type="ECO:0000256" key="3">
    <source>
        <dbReference type="ARBA" id="ARBA00004798"/>
    </source>
</evidence>
<dbReference type="EC" id="5.4.2.12" evidence="9 10"/>
<comment type="subunit">
    <text evidence="9">Monomer.</text>
</comment>
<comment type="cofactor">
    <cofactor evidence="9">
        <name>Mn(2+)</name>
        <dbReference type="ChEBI" id="CHEBI:29035"/>
    </cofactor>
    <text evidence="9">Binds 2 manganese ions per subunit.</text>
</comment>
<dbReference type="GO" id="GO:0006007">
    <property type="term" value="P:glucose catabolic process"/>
    <property type="evidence" value="ECO:0007669"/>
    <property type="project" value="InterPro"/>
</dbReference>
<feature type="domain" description="BPG-independent PGAM N-terminal" evidence="15">
    <location>
        <begin position="87"/>
        <end position="297"/>
    </location>
</feature>
<evidence type="ECO:0000256" key="9">
    <source>
        <dbReference type="HAMAP-Rule" id="MF_01038"/>
    </source>
</evidence>
<comment type="caution">
    <text evidence="16">The sequence shown here is derived from an EMBL/GenBank/DDBJ whole genome shotgun (WGS) entry which is preliminary data.</text>
</comment>
<evidence type="ECO:0000313" key="16">
    <source>
        <dbReference type="EMBL" id="MBB6209856.1"/>
    </source>
</evidence>
<dbReference type="InterPro" id="IPR011258">
    <property type="entry name" value="BPG-indep_PGM_N"/>
</dbReference>
<evidence type="ECO:0000256" key="8">
    <source>
        <dbReference type="ARBA" id="ARBA00023235"/>
    </source>
</evidence>
<dbReference type="PANTHER" id="PTHR31637">
    <property type="entry name" value="2,3-BISPHOSPHOGLYCERATE-INDEPENDENT PHOSPHOGLYCERATE MUTASE"/>
    <property type="match status" value="1"/>
</dbReference>
<dbReference type="GO" id="GO:0004619">
    <property type="term" value="F:phosphoglycerate mutase activity"/>
    <property type="evidence" value="ECO:0007669"/>
    <property type="project" value="UniProtKB-UniRule"/>
</dbReference>
<feature type="binding site" evidence="9 12">
    <location>
        <begin position="260"/>
        <end position="263"/>
    </location>
    <ligand>
        <name>substrate</name>
    </ligand>
</feature>
<evidence type="ECO:0000256" key="12">
    <source>
        <dbReference type="PIRSR" id="PIRSR001492-2"/>
    </source>
</evidence>
<dbReference type="GO" id="GO:0030145">
    <property type="term" value="F:manganese ion binding"/>
    <property type="evidence" value="ECO:0007669"/>
    <property type="project" value="UniProtKB-UniRule"/>
</dbReference>
<dbReference type="UniPathway" id="UPA00109">
    <property type="reaction ID" value="UER00186"/>
</dbReference>
<evidence type="ECO:0000259" key="15">
    <source>
        <dbReference type="Pfam" id="PF06415"/>
    </source>
</evidence>
<sequence length="523" mass="55418">MTAVSNRPKPAVLCILDGWGYRPETEDNAIAQANTPTWDRLLQQYPNSLIETSGLDVGLPGGQMGNSEVGHMNIGAGRVVMQDLPRIDACLAAGGLETIATFQSFVAAMKASGGSVHLMGLLSPGGVHSHQDQMAALAAALNAHGIPVCVHAFMDGRDTAPKSGKGYLEDFLKATRDLPKLKVATVSGRYYAMDRDKRWDRVQLAYDALVSGKGQEAPNAIAAMEASYAAEKTDEFVLPTVIGGFEGMKTGDGLLMANFRADRAREITQALLDADFDGFARSKVVPFAKALGLVEYSKAHTQWLDTLFEPETLSGILGEVVSKAGLTQLRIAETEKYAHVTFFLNGGEETVYPGEKRILVPSPKVATYDLQPEMSAAEVTDHLEKAIRDQAFDLIVVNFANGDMVGHTGIMAAAVKAAETIDGCLTRLEAALKDVGGVMLVTADHGNAELMKDPETGEPYTQHTVGKVHAVLVNGPAGVTSLGDGRLADLAPTMLALMGLPQPGEMTGASLLGGVSSLRQAAE</sequence>
<dbReference type="FunFam" id="3.40.1450.10:FF:000002">
    <property type="entry name" value="2,3-bisphosphoglycerate-independent phosphoglycerate mutase"/>
    <property type="match status" value="1"/>
</dbReference>
<dbReference type="SUPFAM" id="SSF53649">
    <property type="entry name" value="Alkaline phosphatase-like"/>
    <property type="match status" value="1"/>
</dbReference>
<dbReference type="Pfam" id="PF01676">
    <property type="entry name" value="Metalloenzyme"/>
    <property type="match status" value="1"/>
</dbReference>
<evidence type="ECO:0000256" key="11">
    <source>
        <dbReference type="PIRSR" id="PIRSR001492-1"/>
    </source>
</evidence>
<accession>A0A7W9ZE86</accession>
<dbReference type="Gene3D" id="3.40.1450.10">
    <property type="entry name" value="BPG-independent phosphoglycerate mutase, domain B"/>
    <property type="match status" value="1"/>
</dbReference>
<feature type="domain" description="Metalloenzyme" evidence="14">
    <location>
        <begin position="9"/>
        <end position="501"/>
    </location>
</feature>
<comment type="pathway">
    <text evidence="3 9">Carbohydrate degradation; glycolysis; pyruvate from D-glyceraldehyde 3-phosphate: step 3/5.</text>
</comment>
<dbReference type="CDD" id="cd16010">
    <property type="entry name" value="iPGM"/>
    <property type="match status" value="1"/>
</dbReference>
<feature type="binding site" evidence="9 12">
    <location>
        <position position="189"/>
    </location>
    <ligand>
        <name>substrate</name>
    </ligand>
</feature>
<feature type="binding site" evidence="9 12">
    <location>
        <begin position="157"/>
        <end position="158"/>
    </location>
    <ligand>
        <name>substrate</name>
    </ligand>
</feature>
<dbReference type="HAMAP" id="MF_01038">
    <property type="entry name" value="GpmI"/>
    <property type="match status" value="1"/>
</dbReference>